<dbReference type="NCBIfam" id="NF004837">
    <property type="entry name" value="PRK06187.1"/>
    <property type="match status" value="1"/>
</dbReference>
<evidence type="ECO:0000259" key="6">
    <source>
        <dbReference type="Pfam" id="PF13193"/>
    </source>
</evidence>
<feature type="domain" description="AMP-dependent synthetase/ligase" evidence="5">
    <location>
        <begin position="18"/>
        <end position="400"/>
    </location>
</feature>
<comment type="similarity">
    <text evidence="1">Belongs to the ATP-dependent AMP-binding enzyme family.</text>
</comment>
<keyword evidence="2 7" id="KW-0436">Ligase</keyword>
<evidence type="ECO:0000256" key="4">
    <source>
        <dbReference type="ARBA" id="ARBA00023098"/>
    </source>
</evidence>
<proteinExistence type="inferred from homology"/>
<comment type="caution">
    <text evidence="7">The sequence shown here is derived from an EMBL/GenBank/DDBJ whole genome shotgun (WGS) entry which is preliminary data.</text>
</comment>
<dbReference type="PROSITE" id="PS00455">
    <property type="entry name" value="AMP_BINDING"/>
    <property type="match status" value="1"/>
</dbReference>
<dbReference type="SUPFAM" id="SSF56801">
    <property type="entry name" value="Acetyl-CoA synthetase-like"/>
    <property type="match status" value="1"/>
</dbReference>
<dbReference type="RefSeq" id="WP_377056047.1">
    <property type="nucleotide sequence ID" value="NZ_JBHLVZ010000091.1"/>
</dbReference>
<dbReference type="Gene3D" id="3.30.300.30">
    <property type="match status" value="1"/>
</dbReference>
<dbReference type="Pfam" id="PF00501">
    <property type="entry name" value="AMP-binding"/>
    <property type="match status" value="1"/>
</dbReference>
<keyword evidence="4" id="KW-0443">Lipid metabolism</keyword>
<dbReference type="InterPro" id="IPR045851">
    <property type="entry name" value="AMP-bd_C_sf"/>
</dbReference>
<reference evidence="7 8" key="1">
    <citation type="submission" date="2024-09" db="EMBL/GenBank/DDBJ databases">
        <authorList>
            <person name="Sun Q."/>
            <person name="Mori K."/>
        </authorList>
    </citation>
    <scope>NUCLEOTIDE SEQUENCE [LARGE SCALE GENOMIC DNA]</scope>
    <source>
        <strain evidence="7 8">CCM 7468</strain>
    </source>
</reference>
<dbReference type="Proteomes" id="UP001589789">
    <property type="component" value="Unassembled WGS sequence"/>
</dbReference>
<keyword evidence="8" id="KW-1185">Reference proteome</keyword>
<evidence type="ECO:0000256" key="1">
    <source>
        <dbReference type="ARBA" id="ARBA00006432"/>
    </source>
</evidence>
<dbReference type="PANTHER" id="PTHR43859:SF4">
    <property type="entry name" value="BUTANOATE--COA LIGASE AAE1-RELATED"/>
    <property type="match status" value="1"/>
</dbReference>
<dbReference type="Gene3D" id="3.40.50.12780">
    <property type="entry name" value="N-terminal domain of ligase-like"/>
    <property type="match status" value="1"/>
</dbReference>
<organism evidence="7 8">
    <name type="scientific">Muricoccus vinaceus</name>
    <dbReference type="NCBI Taxonomy" id="424704"/>
    <lineage>
        <taxon>Bacteria</taxon>
        <taxon>Pseudomonadati</taxon>
        <taxon>Pseudomonadota</taxon>
        <taxon>Alphaproteobacteria</taxon>
        <taxon>Acetobacterales</taxon>
        <taxon>Roseomonadaceae</taxon>
        <taxon>Muricoccus</taxon>
    </lineage>
</organism>
<feature type="domain" description="AMP-binding enzyme C-terminal" evidence="6">
    <location>
        <begin position="449"/>
        <end position="524"/>
    </location>
</feature>
<accession>A0ABV6IZK5</accession>
<dbReference type="GO" id="GO:0016874">
    <property type="term" value="F:ligase activity"/>
    <property type="evidence" value="ECO:0007669"/>
    <property type="project" value="UniProtKB-KW"/>
</dbReference>
<dbReference type="InterPro" id="IPR025110">
    <property type="entry name" value="AMP-bd_C"/>
</dbReference>
<dbReference type="EMBL" id="JBHLVZ010000091">
    <property type="protein sequence ID" value="MFC0389046.1"/>
    <property type="molecule type" value="Genomic_DNA"/>
</dbReference>
<sequence length="545" mass="58720">MRAMMMDVPLLTTSILRHAAAYHAETEIVSRLPDGALHRTTYAEAWARCGRLANALRLLGLKPGDRIGTLAWNSHRHLELYYGVGGGGMICHTINPRLFPEQIAFIIGHAGDAALFVDPGFVPLLEELARRLPALPPVVVMTDAANMPHSTTLPELLCYEALLAAAPDGFDWPELDENTACALCYTSGTTGEPKGVLYSHRSAVLHAMAVCSPDVFSLSAGSVVMPVVPMFHVNAWGLPYAAPMVGAKLVLPGPKLDGASLHALMEEEGVTFSAGVPTVWMALLDWMREQGKRFASLRRMVIGGSACPPVMIERFRAHGVQVVHAWGMTETSPLGVANTPLAKHRGLPEADMAALSAKQGRPLFGVELRVVDAQGRTVERDGVSRGSLMVRGPWVASGYFGQDDAPAFAHAGWFETGDVVTVDADGYVQVVDRTKDVVKSGGEWIGSIELENIACAHPAVREAAVVARPDERWGERPLLVLVLQDGCCVTWAEMAAFYDGKIPKWCIPDAMVVVDELPHTATGKLQKARIRDMLRAGALPPALTS</sequence>
<dbReference type="Pfam" id="PF13193">
    <property type="entry name" value="AMP-binding_C"/>
    <property type="match status" value="1"/>
</dbReference>
<name>A0ABV6IZK5_9PROT</name>
<evidence type="ECO:0000259" key="5">
    <source>
        <dbReference type="Pfam" id="PF00501"/>
    </source>
</evidence>
<evidence type="ECO:0000256" key="2">
    <source>
        <dbReference type="ARBA" id="ARBA00022598"/>
    </source>
</evidence>
<keyword evidence="3" id="KW-0276">Fatty acid metabolism</keyword>
<dbReference type="InterPro" id="IPR020845">
    <property type="entry name" value="AMP-binding_CS"/>
</dbReference>
<dbReference type="InterPro" id="IPR042099">
    <property type="entry name" value="ANL_N_sf"/>
</dbReference>
<dbReference type="PANTHER" id="PTHR43859">
    <property type="entry name" value="ACYL-ACTIVATING ENZYME"/>
    <property type="match status" value="1"/>
</dbReference>
<evidence type="ECO:0000313" key="7">
    <source>
        <dbReference type="EMBL" id="MFC0389046.1"/>
    </source>
</evidence>
<gene>
    <name evidence="7" type="ORF">ACFFIC_26370</name>
</gene>
<dbReference type="CDD" id="cd12119">
    <property type="entry name" value="ttLC_FACS_AlkK_like"/>
    <property type="match status" value="1"/>
</dbReference>
<evidence type="ECO:0000256" key="3">
    <source>
        <dbReference type="ARBA" id="ARBA00022832"/>
    </source>
</evidence>
<evidence type="ECO:0000313" key="8">
    <source>
        <dbReference type="Proteomes" id="UP001589789"/>
    </source>
</evidence>
<dbReference type="InterPro" id="IPR000873">
    <property type="entry name" value="AMP-dep_synth/lig_dom"/>
</dbReference>
<protein>
    <submittedName>
        <fullName evidence="7">Long-chain fatty acid--CoA ligase</fullName>
    </submittedName>
</protein>